<evidence type="ECO:0000259" key="3">
    <source>
        <dbReference type="Pfam" id="PF06011"/>
    </source>
</evidence>
<feature type="transmembrane region" description="Helical" evidence="2">
    <location>
        <begin position="158"/>
        <end position="176"/>
    </location>
</feature>
<evidence type="ECO:0000256" key="2">
    <source>
        <dbReference type="SAM" id="Phobius"/>
    </source>
</evidence>
<comment type="caution">
    <text evidence="4">The sequence shown here is derived from an EMBL/GenBank/DDBJ whole genome shotgun (WGS) entry which is preliminary data.</text>
</comment>
<feature type="transmembrane region" description="Helical" evidence="2">
    <location>
        <begin position="511"/>
        <end position="532"/>
    </location>
</feature>
<feature type="transmembrane region" description="Helical" evidence="2">
    <location>
        <begin position="433"/>
        <end position="458"/>
    </location>
</feature>
<dbReference type="EMBL" id="LSYV01000148">
    <property type="protein sequence ID" value="KXZ42425.1"/>
    <property type="molecule type" value="Genomic_DNA"/>
</dbReference>
<organism evidence="4 5">
    <name type="scientific">Gonium pectorale</name>
    <name type="common">Green alga</name>
    <dbReference type="NCBI Taxonomy" id="33097"/>
    <lineage>
        <taxon>Eukaryota</taxon>
        <taxon>Viridiplantae</taxon>
        <taxon>Chlorophyta</taxon>
        <taxon>core chlorophytes</taxon>
        <taxon>Chlorophyceae</taxon>
        <taxon>CS clade</taxon>
        <taxon>Chlamydomonadales</taxon>
        <taxon>Volvocaceae</taxon>
        <taxon>Gonium</taxon>
    </lineage>
</organism>
<proteinExistence type="predicted"/>
<feature type="transmembrane region" description="Helical" evidence="2">
    <location>
        <begin position="484"/>
        <end position="505"/>
    </location>
</feature>
<dbReference type="PANTHER" id="PTHR19862:SF14">
    <property type="entry name" value="WD REPEAT-CONTAINING PROTEIN 48"/>
    <property type="match status" value="1"/>
</dbReference>
<dbReference type="GO" id="GO:0043130">
    <property type="term" value="F:ubiquitin binding"/>
    <property type="evidence" value="ECO:0007669"/>
    <property type="project" value="TreeGrafter"/>
</dbReference>
<dbReference type="PANTHER" id="PTHR19862">
    <property type="entry name" value="WD REPEAT-CONTAINING PROTEIN 48"/>
    <property type="match status" value="1"/>
</dbReference>
<gene>
    <name evidence="4" type="ORF">GPECTOR_148g22</name>
</gene>
<dbReference type="InterPro" id="IPR010308">
    <property type="entry name" value="TRP_C"/>
</dbReference>
<feature type="domain" description="TRP C-terminal" evidence="3">
    <location>
        <begin position="466"/>
        <end position="597"/>
    </location>
</feature>
<dbReference type="InterPro" id="IPR051246">
    <property type="entry name" value="WDR48"/>
</dbReference>
<feature type="region of interest" description="Disordered" evidence="1">
    <location>
        <begin position="626"/>
        <end position="679"/>
    </location>
</feature>
<accession>A0A150FYZ0</accession>
<dbReference type="GO" id="GO:0000724">
    <property type="term" value="P:double-strand break repair via homologous recombination"/>
    <property type="evidence" value="ECO:0007669"/>
    <property type="project" value="TreeGrafter"/>
</dbReference>
<name>A0A150FYZ0_GONPE</name>
<dbReference type="Proteomes" id="UP000075714">
    <property type="component" value="Unassembled WGS sequence"/>
</dbReference>
<evidence type="ECO:0000313" key="5">
    <source>
        <dbReference type="Proteomes" id="UP000075714"/>
    </source>
</evidence>
<reference evidence="5" key="1">
    <citation type="journal article" date="2016" name="Nat. Commun.">
        <title>The Gonium pectorale genome demonstrates co-option of cell cycle regulation during the evolution of multicellularity.</title>
        <authorList>
            <person name="Hanschen E.R."/>
            <person name="Marriage T.N."/>
            <person name="Ferris P.J."/>
            <person name="Hamaji T."/>
            <person name="Toyoda A."/>
            <person name="Fujiyama A."/>
            <person name="Neme R."/>
            <person name="Noguchi H."/>
            <person name="Minakuchi Y."/>
            <person name="Suzuki M."/>
            <person name="Kawai-Toyooka H."/>
            <person name="Smith D.R."/>
            <person name="Sparks H."/>
            <person name="Anderson J."/>
            <person name="Bakaric R."/>
            <person name="Luria V."/>
            <person name="Karger A."/>
            <person name="Kirschner M.W."/>
            <person name="Durand P.M."/>
            <person name="Michod R.E."/>
            <person name="Nozaki H."/>
            <person name="Olson B.J."/>
        </authorList>
    </citation>
    <scope>NUCLEOTIDE SEQUENCE [LARGE SCALE GENOMIC DNA]</scope>
    <source>
        <strain evidence="5">NIES-2863</strain>
    </source>
</reference>
<dbReference type="AlphaFoldDB" id="A0A150FYZ0"/>
<evidence type="ECO:0000256" key="1">
    <source>
        <dbReference type="SAM" id="MobiDB-lite"/>
    </source>
</evidence>
<keyword evidence="2" id="KW-0812">Transmembrane</keyword>
<protein>
    <recommendedName>
        <fullName evidence="3">TRP C-terminal domain-containing protein</fullName>
    </recommendedName>
</protein>
<feature type="transmembrane region" description="Helical" evidence="2">
    <location>
        <begin position="575"/>
        <end position="595"/>
    </location>
</feature>
<sequence>MGLAASPADDARSKDWPALVETGTSLDERSGMLALCQLLGYRPDLRPLFKELAGSNQAASNPTIVSYDPLRIFLSSWNNDFRDLELWIWMSECAGMDLAQTTTTGAPQTARVVNATAYQQLLCAPSHTGNLCAACEPGYFVTAEFECRGCPPLWKNGLLAVLAFLASMVLVLYTLFANLDENYSDDEEHEHADLGQASLASLGDILKVAIVHAQYYIIIMRLPVAYPSDMAKLSGALSAVTGAESAVAFSYSCFFPADASDGQAWTQLLGALLVPFAVIAVSMTLWGARFFFLNAAKMQRMRKDRKLGARLAALGIDAFTVVDHTGDRTGSIAIQREASGASASKCGEDAQTTSPAEADATLGLRSQLWVLGVIAVFILYPTWAQAALSVFACYKIDDGQTGLYPQNHKAAWRHGYWVRDMAQECYTGVHLRLYVPIGIASVIVLCFGPPLASFLLLLHHRAALGSKRVRQRYSFLYARYKPRYFWWESVLMLEELVLVAVEVFGRGLKSVTHQILVMLAAFTFISAINVACSPSKLRVIAMLEFMSMTVLSLTVSMSLFFVIDEGLSAAEATAVGALILAINVAVLAAFLGVLLRGTCWGRLKRAAGRARRGALALIIRKGGRKGKRSDAAADDDDDDDDDDRVDVWPAWGEEDDDAVDNEAPAGRSHEANEGRKSAV</sequence>
<keyword evidence="2" id="KW-1133">Transmembrane helix</keyword>
<dbReference type="OrthoDB" id="547441at2759"/>
<feature type="transmembrane region" description="Helical" evidence="2">
    <location>
        <begin position="368"/>
        <end position="392"/>
    </location>
</feature>
<feature type="compositionally biased region" description="Acidic residues" evidence="1">
    <location>
        <begin position="632"/>
        <end position="644"/>
    </location>
</feature>
<feature type="transmembrane region" description="Helical" evidence="2">
    <location>
        <begin position="539"/>
        <end position="563"/>
    </location>
</feature>
<evidence type="ECO:0000313" key="4">
    <source>
        <dbReference type="EMBL" id="KXZ42425.1"/>
    </source>
</evidence>
<dbReference type="Pfam" id="PF06011">
    <property type="entry name" value="TRP"/>
    <property type="match status" value="1"/>
</dbReference>
<feature type="compositionally biased region" description="Basic and acidic residues" evidence="1">
    <location>
        <begin position="667"/>
        <end position="679"/>
    </location>
</feature>
<keyword evidence="5" id="KW-1185">Reference proteome</keyword>
<feature type="transmembrane region" description="Helical" evidence="2">
    <location>
        <begin position="269"/>
        <end position="292"/>
    </location>
</feature>
<keyword evidence="2" id="KW-0472">Membrane</keyword>